<dbReference type="RefSeq" id="WP_097113678.1">
    <property type="nucleotide sequence ID" value="NZ_CP083931.1"/>
</dbReference>
<accession>A0A286E661</accession>
<proteinExistence type="predicted"/>
<gene>
    <name evidence="1" type="ORF">SAMN02746062_00589</name>
</gene>
<keyword evidence="2" id="KW-1185">Reference proteome</keyword>
<organism evidence="1 2">
    <name type="scientific">Alysiella filiformis DSM 16848</name>
    <dbReference type="NCBI Taxonomy" id="1120981"/>
    <lineage>
        <taxon>Bacteria</taxon>
        <taxon>Pseudomonadati</taxon>
        <taxon>Pseudomonadota</taxon>
        <taxon>Betaproteobacteria</taxon>
        <taxon>Neisseriales</taxon>
        <taxon>Neisseriaceae</taxon>
        <taxon>Alysiella</taxon>
    </lineage>
</organism>
<evidence type="ECO:0000313" key="2">
    <source>
        <dbReference type="Proteomes" id="UP000219669"/>
    </source>
</evidence>
<dbReference type="AlphaFoldDB" id="A0A286E661"/>
<evidence type="ECO:0000313" key="1">
    <source>
        <dbReference type="EMBL" id="SOD66392.1"/>
    </source>
</evidence>
<dbReference type="EMBL" id="OCNF01000004">
    <property type="protein sequence ID" value="SOD66392.1"/>
    <property type="molecule type" value="Genomic_DNA"/>
</dbReference>
<sequence length="63" mass="6933">MNKPDLSHTIAHLQGGVDALECVVVLMCHADETLSLDDVFQFVCDTQHALTAQMAQEQGKSYK</sequence>
<reference evidence="1 2" key="1">
    <citation type="submission" date="2017-09" db="EMBL/GenBank/DDBJ databases">
        <authorList>
            <person name="Ehlers B."/>
            <person name="Leendertz F.H."/>
        </authorList>
    </citation>
    <scope>NUCLEOTIDE SEQUENCE [LARGE SCALE GENOMIC DNA]</scope>
    <source>
        <strain evidence="1 2">DSM 16848</strain>
    </source>
</reference>
<name>A0A286E661_9NEIS</name>
<dbReference type="Proteomes" id="UP000219669">
    <property type="component" value="Unassembled WGS sequence"/>
</dbReference>
<protein>
    <submittedName>
        <fullName evidence="1">Uncharacterized protein</fullName>
    </submittedName>
</protein>